<dbReference type="InterPro" id="IPR011006">
    <property type="entry name" value="CheY-like_superfamily"/>
</dbReference>
<dbReference type="PROSITE" id="PS01124">
    <property type="entry name" value="HTH_ARAC_FAMILY_2"/>
    <property type="match status" value="1"/>
</dbReference>
<feature type="transmembrane region" description="Helical" evidence="9">
    <location>
        <begin position="337"/>
        <end position="356"/>
    </location>
</feature>
<dbReference type="InterPro" id="IPR028082">
    <property type="entry name" value="Peripla_BP_I"/>
</dbReference>
<dbReference type="PANTHER" id="PTHR43547">
    <property type="entry name" value="TWO-COMPONENT HISTIDINE KINASE"/>
    <property type="match status" value="1"/>
</dbReference>
<evidence type="ECO:0000256" key="8">
    <source>
        <dbReference type="SAM" id="Coils"/>
    </source>
</evidence>
<evidence type="ECO:0000256" key="6">
    <source>
        <dbReference type="ARBA" id="ARBA00023163"/>
    </source>
</evidence>
<feature type="domain" description="HTH araC/xylS-type" evidence="10">
    <location>
        <begin position="803"/>
        <end position="900"/>
    </location>
</feature>
<feature type="modified residue" description="4-aspartylphosphate" evidence="7">
    <location>
        <position position="700"/>
    </location>
</feature>
<dbReference type="CDD" id="cd06308">
    <property type="entry name" value="PBP1_sensor_kinase-like"/>
    <property type="match status" value="1"/>
</dbReference>
<evidence type="ECO:0000259" key="10">
    <source>
        <dbReference type="PROSITE" id="PS01124"/>
    </source>
</evidence>
<keyword evidence="9" id="KW-0812">Transmembrane</keyword>
<dbReference type="Gene3D" id="3.30.565.10">
    <property type="entry name" value="Histidine kinase-like ATPase, C-terminal domain"/>
    <property type="match status" value="1"/>
</dbReference>
<keyword evidence="9" id="KW-1133">Transmembrane helix</keyword>
<dbReference type="PROSITE" id="PS00041">
    <property type="entry name" value="HTH_ARAC_FAMILY_1"/>
    <property type="match status" value="1"/>
</dbReference>
<dbReference type="InterPro" id="IPR036890">
    <property type="entry name" value="HATPase_C_sf"/>
</dbReference>
<evidence type="ECO:0000313" key="14">
    <source>
        <dbReference type="Proteomes" id="UP000533637"/>
    </source>
</evidence>
<keyword evidence="5" id="KW-0238">DNA-binding</keyword>
<dbReference type="InterPro" id="IPR001789">
    <property type="entry name" value="Sig_transdc_resp-reg_receiver"/>
</dbReference>
<dbReference type="Pfam" id="PF12833">
    <property type="entry name" value="HTH_18"/>
    <property type="match status" value="1"/>
</dbReference>
<dbReference type="EMBL" id="JACHOC010000005">
    <property type="protein sequence ID" value="MBB4623038.1"/>
    <property type="molecule type" value="Genomic_DNA"/>
</dbReference>
<feature type="coiled-coil region" evidence="8">
    <location>
        <begin position="368"/>
        <end position="395"/>
    </location>
</feature>
<keyword evidence="14" id="KW-1185">Reference proteome</keyword>
<protein>
    <recommendedName>
        <fullName evidence="2">histidine kinase</fullName>
        <ecNumber evidence="2">2.7.13.3</ecNumber>
    </recommendedName>
</protein>
<evidence type="ECO:0000256" key="1">
    <source>
        <dbReference type="ARBA" id="ARBA00000085"/>
    </source>
</evidence>
<comment type="catalytic activity">
    <reaction evidence="1">
        <text>ATP + protein L-histidine = ADP + protein N-phospho-L-histidine.</text>
        <dbReference type="EC" id="2.7.13.3"/>
    </reaction>
</comment>
<evidence type="ECO:0000256" key="5">
    <source>
        <dbReference type="ARBA" id="ARBA00023125"/>
    </source>
</evidence>
<evidence type="ECO:0000256" key="3">
    <source>
        <dbReference type="ARBA" id="ARBA00022553"/>
    </source>
</evidence>
<dbReference type="SMART" id="SM00448">
    <property type="entry name" value="REC"/>
    <property type="match status" value="1"/>
</dbReference>
<dbReference type="Gene3D" id="1.10.10.60">
    <property type="entry name" value="Homeodomain-like"/>
    <property type="match status" value="2"/>
</dbReference>
<sequence length="900" mass="103102">MRHILSILLLLSLLVGCNHTDKEKKYVIGISQCMLDDAWRQEMIREVEIEASNYDNIQLVIKDADSNNDRQIKQIRELIAQKVDILIISPFQSDPITGVAEEAYRAGIPTIITDRKVNTDQYTTFVGADNYELGFTAGRYAARYLPPHATILEIWGMMASSPAQERHKGFQAALKDRTDLAFRPIEGDWRYDVAVKCLKDIDFSQPVDFVYSHNDMMAIAARERFLALDSVRGRELHIIGMDAVAHAGLEAVADGRINASFLYPTGGEQVIRTAMQLIRGEQVDKYIPLLSGQVDQAAAQTLLLQSERLSNYQQRIETQRNRMLELLNRFYFLQDSLGIIMLLMIGLISLSVYVFFINRKVRIKNHELHEINKKEEEQRRKLISLNAEIEQVTASKLQFFTNISHEVRTPLTLILGPLDKLLNLLHDSPYISDLELIHKNAGRLLRVINQILDFRKVENKQETLKIREVEIVSFVSELKSYFNSMAKVRSIDYTFFPEMKECTVWMDADLMEKVLVNLLSNAFKFTPEGGKIRVSLYDKGEWVEIGVEDSGCGIKEENIPYLFNRFYSENGRVGTGIGLHLVDEYVRMHNGKVSVDSTLGKGSLFTVSLRKDKKELKGDYITETPVSLLAYDASQLDDSEERALVSKEYPYTVLIVEDDDEVRSFLEKELSANFRVLTVTNGKVALAILQDEEVSLVLSDVMMPEMNGFELCRSIKTDLLTSHIPVILLTALSDERQRMYGISGGADGYIQKPFRINYVKIRIVRILEERRRLREQLLHKLQDSNLLMSEPEKVENMDDLFLRKFVTRIEEIYTDPEFNVEKLSDTLGLSRGHLHRKIKELTGTTPVDFLRNYRLGKAAQLLKQKQYSVSEIAYQTGFSSPAYFSKCFKAVYNMTPSEFQ</sequence>
<reference evidence="13 14" key="1">
    <citation type="submission" date="2020-08" db="EMBL/GenBank/DDBJ databases">
        <title>Genomic Encyclopedia of Type Strains, Phase IV (KMG-IV): sequencing the most valuable type-strain genomes for metagenomic binning, comparative biology and taxonomic classification.</title>
        <authorList>
            <person name="Goeker M."/>
        </authorList>
    </citation>
    <scope>NUCLEOTIDE SEQUENCE [LARGE SCALE GENOMIC DNA]</scope>
    <source>
        <strain evidence="13 14">DSM 102983</strain>
    </source>
</reference>
<dbReference type="SMART" id="SM00342">
    <property type="entry name" value="HTH_ARAC"/>
    <property type="match status" value="1"/>
</dbReference>
<dbReference type="PROSITE" id="PS50110">
    <property type="entry name" value="RESPONSE_REGULATORY"/>
    <property type="match status" value="1"/>
</dbReference>
<dbReference type="SUPFAM" id="SSF46689">
    <property type="entry name" value="Homeodomain-like"/>
    <property type="match status" value="1"/>
</dbReference>
<dbReference type="PRINTS" id="PR00344">
    <property type="entry name" value="BCTRLSENSOR"/>
</dbReference>
<dbReference type="Proteomes" id="UP000533637">
    <property type="component" value="Unassembled WGS sequence"/>
</dbReference>
<dbReference type="SUPFAM" id="SSF52172">
    <property type="entry name" value="CheY-like"/>
    <property type="match status" value="1"/>
</dbReference>
<dbReference type="Pfam" id="PF00512">
    <property type="entry name" value="HisKA"/>
    <property type="match status" value="1"/>
</dbReference>
<dbReference type="PANTHER" id="PTHR43547:SF2">
    <property type="entry name" value="HYBRID SIGNAL TRANSDUCTION HISTIDINE KINASE C"/>
    <property type="match status" value="1"/>
</dbReference>
<dbReference type="SUPFAM" id="SSF47384">
    <property type="entry name" value="Homodimeric domain of signal transducing histidine kinase"/>
    <property type="match status" value="1"/>
</dbReference>
<evidence type="ECO:0000259" key="11">
    <source>
        <dbReference type="PROSITE" id="PS50109"/>
    </source>
</evidence>
<dbReference type="Pfam" id="PF02518">
    <property type="entry name" value="HATPase_c"/>
    <property type="match status" value="1"/>
</dbReference>
<dbReference type="SMART" id="SM00388">
    <property type="entry name" value="HisKA"/>
    <property type="match status" value="1"/>
</dbReference>
<dbReference type="Pfam" id="PF00072">
    <property type="entry name" value="Response_reg"/>
    <property type="match status" value="1"/>
</dbReference>
<dbReference type="SMART" id="SM00387">
    <property type="entry name" value="HATPase_c"/>
    <property type="match status" value="1"/>
</dbReference>
<organism evidence="13 14">
    <name type="scientific">Parabacteroides faecis</name>
    <dbReference type="NCBI Taxonomy" id="1217282"/>
    <lineage>
        <taxon>Bacteria</taxon>
        <taxon>Pseudomonadati</taxon>
        <taxon>Bacteroidota</taxon>
        <taxon>Bacteroidia</taxon>
        <taxon>Bacteroidales</taxon>
        <taxon>Tannerellaceae</taxon>
        <taxon>Parabacteroides</taxon>
    </lineage>
</organism>
<dbReference type="InterPro" id="IPR018060">
    <property type="entry name" value="HTH_AraC"/>
</dbReference>
<dbReference type="CDD" id="cd00082">
    <property type="entry name" value="HisKA"/>
    <property type="match status" value="1"/>
</dbReference>
<evidence type="ECO:0000256" key="9">
    <source>
        <dbReference type="SAM" id="Phobius"/>
    </source>
</evidence>
<keyword evidence="6" id="KW-0804">Transcription</keyword>
<evidence type="ECO:0000313" key="13">
    <source>
        <dbReference type="EMBL" id="MBB4623038.1"/>
    </source>
</evidence>
<proteinExistence type="predicted"/>
<dbReference type="InterPro" id="IPR004358">
    <property type="entry name" value="Sig_transdc_His_kin-like_C"/>
</dbReference>
<dbReference type="Gene3D" id="3.40.50.2300">
    <property type="match status" value="3"/>
</dbReference>
<evidence type="ECO:0000256" key="4">
    <source>
        <dbReference type="ARBA" id="ARBA00023015"/>
    </source>
</evidence>
<dbReference type="PROSITE" id="PS51257">
    <property type="entry name" value="PROKAR_LIPOPROTEIN"/>
    <property type="match status" value="1"/>
</dbReference>
<feature type="domain" description="Histidine kinase" evidence="11">
    <location>
        <begin position="402"/>
        <end position="613"/>
    </location>
</feature>
<feature type="domain" description="Response regulatory" evidence="12">
    <location>
        <begin position="652"/>
        <end position="767"/>
    </location>
</feature>
<name>A0ABR6KQF1_9BACT</name>
<dbReference type="InterPro" id="IPR009057">
    <property type="entry name" value="Homeodomain-like_sf"/>
</dbReference>
<keyword evidence="4" id="KW-0805">Transcription regulation</keyword>
<dbReference type="EC" id="2.7.13.3" evidence="2"/>
<dbReference type="InterPro" id="IPR003661">
    <property type="entry name" value="HisK_dim/P_dom"/>
</dbReference>
<dbReference type="Pfam" id="PF13407">
    <property type="entry name" value="Peripla_BP_4"/>
    <property type="match status" value="1"/>
</dbReference>
<keyword evidence="8" id="KW-0175">Coiled coil</keyword>
<comment type="caution">
    <text evidence="13">The sequence shown here is derived from an EMBL/GenBank/DDBJ whole genome shotgun (WGS) entry which is preliminary data.</text>
</comment>
<evidence type="ECO:0000259" key="12">
    <source>
        <dbReference type="PROSITE" id="PS50110"/>
    </source>
</evidence>
<dbReference type="InterPro" id="IPR003594">
    <property type="entry name" value="HATPase_dom"/>
</dbReference>
<dbReference type="InterPro" id="IPR005467">
    <property type="entry name" value="His_kinase_dom"/>
</dbReference>
<dbReference type="InterPro" id="IPR025997">
    <property type="entry name" value="SBP_2_dom"/>
</dbReference>
<gene>
    <name evidence="13" type="ORF">GGQ57_002947</name>
</gene>
<dbReference type="SUPFAM" id="SSF53822">
    <property type="entry name" value="Periplasmic binding protein-like I"/>
    <property type="match status" value="1"/>
</dbReference>
<dbReference type="PROSITE" id="PS50109">
    <property type="entry name" value="HIS_KIN"/>
    <property type="match status" value="1"/>
</dbReference>
<dbReference type="Gene3D" id="1.10.287.130">
    <property type="match status" value="1"/>
</dbReference>
<evidence type="ECO:0000256" key="7">
    <source>
        <dbReference type="PROSITE-ProRule" id="PRU00169"/>
    </source>
</evidence>
<keyword evidence="9" id="KW-0472">Membrane</keyword>
<dbReference type="InterPro" id="IPR018062">
    <property type="entry name" value="HTH_AraC-typ_CS"/>
</dbReference>
<keyword evidence="3 7" id="KW-0597">Phosphoprotein</keyword>
<dbReference type="SUPFAM" id="SSF55874">
    <property type="entry name" value="ATPase domain of HSP90 chaperone/DNA topoisomerase II/histidine kinase"/>
    <property type="match status" value="1"/>
</dbReference>
<dbReference type="InterPro" id="IPR036097">
    <property type="entry name" value="HisK_dim/P_sf"/>
</dbReference>
<accession>A0ABR6KQF1</accession>
<dbReference type="RefSeq" id="WP_183671296.1">
    <property type="nucleotide sequence ID" value="NZ_BMPB01000005.1"/>
</dbReference>
<evidence type="ECO:0000256" key="2">
    <source>
        <dbReference type="ARBA" id="ARBA00012438"/>
    </source>
</evidence>